<dbReference type="SUPFAM" id="SSF109854">
    <property type="entry name" value="DinB/YfiT-like putative metalloenzymes"/>
    <property type="match status" value="1"/>
</dbReference>
<accession>A0A2K8YUV7</accession>
<feature type="domain" description="DinB-like" evidence="1">
    <location>
        <begin position="98"/>
        <end position="189"/>
    </location>
</feature>
<dbReference type="InterPro" id="IPR034660">
    <property type="entry name" value="DinB/YfiT-like"/>
</dbReference>
<sequence length="225" mass="25962">MESSKWVIPKVNDQIIFLRILSQKINAKYAKLIDSDFGNSQLTYTTMIKPSNALFCILLWASILSCYKQVHPPTVRTILLEQLKNTHTNEDWFTPLKKATGGLTAIQANWRDSTVNHSIGQLVSHLIFWSERVLTAFQGNTAPDFSGNNEETFERFTNVSWDQAIVKLDSIQIKWYQSVEKATDKQLAKWSSSVANICSHNAYHTGQIIYIRKKNRWWPKPEEKK</sequence>
<keyword evidence="3" id="KW-1185">Reference proteome</keyword>
<dbReference type="Gene3D" id="1.20.120.450">
    <property type="entry name" value="dinb family like domain"/>
    <property type="match status" value="1"/>
</dbReference>
<gene>
    <name evidence="2" type="ORF">CWM47_05820</name>
</gene>
<proteinExistence type="predicted"/>
<reference evidence="2 3" key="1">
    <citation type="submission" date="2017-11" db="EMBL/GenBank/DDBJ databases">
        <title>Taxonomic description and genome sequences of Spirosoma HA7 sp. nov., isolated from pollen microhabitat of Corylus avellana.</title>
        <authorList>
            <person name="Ambika Manirajan B."/>
            <person name="Suarez C."/>
            <person name="Ratering S."/>
            <person name="Geissler-Plaum R."/>
            <person name="Cardinale M."/>
            <person name="Sylvia S."/>
        </authorList>
    </citation>
    <scope>NUCLEOTIDE SEQUENCE [LARGE SCALE GENOMIC DNA]</scope>
    <source>
        <strain evidence="2 3">HA7</strain>
    </source>
</reference>
<dbReference type="EMBL" id="CP025096">
    <property type="protein sequence ID" value="AUD01369.1"/>
    <property type="molecule type" value="Genomic_DNA"/>
</dbReference>
<evidence type="ECO:0000313" key="3">
    <source>
        <dbReference type="Proteomes" id="UP000232883"/>
    </source>
</evidence>
<dbReference type="InterPro" id="IPR024775">
    <property type="entry name" value="DinB-like"/>
</dbReference>
<dbReference type="KEGG" id="spir:CWM47_05820"/>
<name>A0A2K8YUV7_9BACT</name>
<evidence type="ECO:0000313" key="2">
    <source>
        <dbReference type="EMBL" id="AUD01369.1"/>
    </source>
</evidence>
<organism evidence="2 3">
    <name type="scientific">Spirosoma pollinicola</name>
    <dbReference type="NCBI Taxonomy" id="2057025"/>
    <lineage>
        <taxon>Bacteria</taxon>
        <taxon>Pseudomonadati</taxon>
        <taxon>Bacteroidota</taxon>
        <taxon>Cytophagia</taxon>
        <taxon>Cytophagales</taxon>
        <taxon>Cytophagaceae</taxon>
        <taxon>Spirosoma</taxon>
    </lineage>
</organism>
<protein>
    <submittedName>
        <fullName evidence="2">DinB family protein</fullName>
    </submittedName>
</protein>
<dbReference type="AlphaFoldDB" id="A0A2K8YUV7"/>
<dbReference type="Pfam" id="PF12867">
    <property type="entry name" value="DinB_2"/>
    <property type="match status" value="1"/>
</dbReference>
<dbReference type="Proteomes" id="UP000232883">
    <property type="component" value="Chromosome"/>
</dbReference>
<evidence type="ECO:0000259" key="1">
    <source>
        <dbReference type="Pfam" id="PF12867"/>
    </source>
</evidence>